<dbReference type="HOGENOM" id="CLU_005391_3_1_1"/>
<dbReference type="PANTHER" id="PTHR43570">
    <property type="entry name" value="ALDEHYDE DEHYDROGENASE"/>
    <property type="match status" value="1"/>
</dbReference>
<keyword evidence="3" id="KW-0520">NAD</keyword>
<comment type="similarity">
    <text evidence="1 4 7">Belongs to the aldehyde dehydrogenase family.</text>
</comment>
<name>A0A0C9XH76_9AGAR</name>
<sequence>MTNTPEYTPIAVIPNIHSTLRATFRSGVTKPISWRRQQLLQLARLLQDNVELFAEALRLDLGRPKQEVYLIEVGASIQRCLLNAENLSEWTKEHEVEVADYQKRWKARYHHSPKGVVLIIVPWNYPVILSIQPLSSAIAAGCCALMKPSELSPHFSTLFAELLPKYLDPAAYSVVQGAIPETTKVLELKWDHICYTGNGRVARIIAAAAAKHLTPLTLELGGKSPAIIDPATNIDLAAKRIMWGKVINSGQTCVAADYVLTVSSAVPALVEAIKRQISAFFPQGALDPASTYGRLISEAHAERLKSLLNRTKGTVVIGGRSEGADGTGKHAMEPTVVIDVKDGDSLLEEELFGPILPIISVESISEAIEFINSRDHPLALYVFTDNEEIKQEVINKTTAGGVTFNDTFQQLSITALPFGGVGESGYGRQSMIHGFEDFSYTKGVVDIPKDAEPFFARRYPPYTAESLEFYTTIAVKVPIPAE</sequence>
<dbReference type="InterPro" id="IPR016163">
    <property type="entry name" value="Ald_DH_C"/>
</dbReference>
<dbReference type="EMBL" id="KN838754">
    <property type="protein sequence ID" value="KIJ95467.1"/>
    <property type="molecule type" value="Genomic_DNA"/>
</dbReference>
<reference evidence="10" key="2">
    <citation type="submission" date="2015-01" db="EMBL/GenBank/DDBJ databases">
        <title>Evolutionary Origins and Diversification of the Mycorrhizal Mutualists.</title>
        <authorList>
            <consortium name="DOE Joint Genome Institute"/>
            <consortium name="Mycorrhizal Genomics Consortium"/>
            <person name="Kohler A."/>
            <person name="Kuo A."/>
            <person name="Nagy L.G."/>
            <person name="Floudas D."/>
            <person name="Copeland A."/>
            <person name="Barry K.W."/>
            <person name="Cichocki N."/>
            <person name="Veneault-Fourrey C."/>
            <person name="LaButti K."/>
            <person name="Lindquist E.A."/>
            <person name="Lipzen A."/>
            <person name="Lundell T."/>
            <person name="Morin E."/>
            <person name="Murat C."/>
            <person name="Riley R."/>
            <person name="Ohm R."/>
            <person name="Sun H."/>
            <person name="Tunlid A."/>
            <person name="Henrissat B."/>
            <person name="Grigoriev I.V."/>
            <person name="Hibbett D.S."/>
            <person name="Martin F."/>
        </authorList>
    </citation>
    <scope>NUCLEOTIDE SEQUENCE [LARGE SCALE GENOMIC DNA]</scope>
    <source>
        <strain evidence="10">LaAM-08-1</strain>
    </source>
</reference>
<evidence type="ECO:0000256" key="1">
    <source>
        <dbReference type="ARBA" id="ARBA00009986"/>
    </source>
</evidence>
<evidence type="ECO:0000313" key="10">
    <source>
        <dbReference type="Proteomes" id="UP000054477"/>
    </source>
</evidence>
<evidence type="ECO:0000256" key="7">
    <source>
        <dbReference type="RuleBase" id="RU003345"/>
    </source>
</evidence>
<dbReference type="CDD" id="cd07135">
    <property type="entry name" value="ALDH_F14-YMR110C"/>
    <property type="match status" value="1"/>
</dbReference>
<dbReference type="PIRSF" id="PIRSF036492">
    <property type="entry name" value="ALDH"/>
    <property type="match status" value="1"/>
</dbReference>
<evidence type="ECO:0000313" key="9">
    <source>
        <dbReference type="EMBL" id="KIJ95467.1"/>
    </source>
</evidence>
<dbReference type="InterPro" id="IPR016162">
    <property type="entry name" value="Ald_DH_N"/>
</dbReference>
<proteinExistence type="inferred from homology"/>
<dbReference type="InterPro" id="IPR015590">
    <property type="entry name" value="Aldehyde_DH_dom"/>
</dbReference>
<dbReference type="GO" id="GO:0005737">
    <property type="term" value="C:cytoplasm"/>
    <property type="evidence" value="ECO:0007669"/>
    <property type="project" value="TreeGrafter"/>
</dbReference>
<feature type="domain" description="Aldehyde dehydrogenase" evidence="8">
    <location>
        <begin position="29"/>
        <end position="443"/>
    </location>
</feature>
<dbReference type="GO" id="GO:0004029">
    <property type="term" value="F:aldehyde dehydrogenase (NAD+) activity"/>
    <property type="evidence" value="ECO:0007669"/>
    <property type="project" value="TreeGrafter"/>
</dbReference>
<dbReference type="PROSITE" id="PS00070">
    <property type="entry name" value="ALDEHYDE_DEHYDR_CYS"/>
    <property type="match status" value="1"/>
</dbReference>
<dbReference type="InterPro" id="IPR016160">
    <property type="entry name" value="Ald_DH_CS_CYS"/>
</dbReference>
<evidence type="ECO:0000256" key="2">
    <source>
        <dbReference type="ARBA" id="ARBA00023002"/>
    </source>
</evidence>
<dbReference type="InterPro" id="IPR012394">
    <property type="entry name" value="Aldehyde_DH_NAD(P)"/>
</dbReference>
<dbReference type="PROSITE" id="PS00687">
    <property type="entry name" value="ALDEHYDE_DEHYDR_GLU"/>
    <property type="match status" value="1"/>
</dbReference>
<evidence type="ECO:0000256" key="3">
    <source>
        <dbReference type="ARBA" id="ARBA00023027"/>
    </source>
</evidence>
<feature type="active site" evidence="5">
    <location>
        <position position="253"/>
    </location>
</feature>
<dbReference type="InterPro" id="IPR029510">
    <property type="entry name" value="Ald_DH_CS_GLU"/>
</dbReference>
<reference evidence="9 10" key="1">
    <citation type="submission" date="2014-04" db="EMBL/GenBank/DDBJ databases">
        <authorList>
            <consortium name="DOE Joint Genome Institute"/>
            <person name="Kuo A."/>
            <person name="Kohler A."/>
            <person name="Nagy L.G."/>
            <person name="Floudas D."/>
            <person name="Copeland A."/>
            <person name="Barry K.W."/>
            <person name="Cichocki N."/>
            <person name="Veneault-Fourrey C."/>
            <person name="LaButti K."/>
            <person name="Lindquist E.A."/>
            <person name="Lipzen A."/>
            <person name="Lundell T."/>
            <person name="Morin E."/>
            <person name="Murat C."/>
            <person name="Sun H."/>
            <person name="Tunlid A."/>
            <person name="Henrissat B."/>
            <person name="Grigoriev I.V."/>
            <person name="Hibbett D.S."/>
            <person name="Martin F."/>
            <person name="Nordberg H.P."/>
            <person name="Cantor M.N."/>
            <person name="Hua S.X."/>
        </authorList>
    </citation>
    <scope>NUCLEOTIDE SEQUENCE [LARGE SCALE GENOMIC DNA]</scope>
    <source>
        <strain evidence="9 10">LaAM-08-1</strain>
    </source>
</reference>
<feature type="active site" evidence="5 6">
    <location>
        <position position="219"/>
    </location>
</feature>
<dbReference type="Gene3D" id="3.40.309.10">
    <property type="entry name" value="Aldehyde Dehydrogenase, Chain A, domain 2"/>
    <property type="match status" value="1"/>
</dbReference>
<dbReference type="Proteomes" id="UP000054477">
    <property type="component" value="Unassembled WGS sequence"/>
</dbReference>
<dbReference type="FunFam" id="3.40.605.10:FF:000004">
    <property type="entry name" value="Aldehyde dehydrogenase"/>
    <property type="match status" value="1"/>
</dbReference>
<dbReference type="SUPFAM" id="SSF53720">
    <property type="entry name" value="ALDH-like"/>
    <property type="match status" value="1"/>
</dbReference>
<evidence type="ECO:0000256" key="4">
    <source>
        <dbReference type="PIRNR" id="PIRNR036492"/>
    </source>
</evidence>
<dbReference type="PANTHER" id="PTHR43570:SF16">
    <property type="entry name" value="ALDEHYDE DEHYDROGENASE TYPE III, ISOFORM Q"/>
    <property type="match status" value="1"/>
</dbReference>
<dbReference type="AlphaFoldDB" id="A0A0C9XH76"/>
<dbReference type="FunFam" id="3.40.309.10:FF:000003">
    <property type="entry name" value="Aldehyde dehydrogenase"/>
    <property type="match status" value="1"/>
</dbReference>
<keyword evidence="10" id="KW-1185">Reference proteome</keyword>
<dbReference type="Pfam" id="PF00171">
    <property type="entry name" value="Aldedh"/>
    <property type="match status" value="1"/>
</dbReference>
<organism evidence="9 10">
    <name type="scientific">Laccaria amethystina LaAM-08-1</name>
    <dbReference type="NCBI Taxonomy" id="1095629"/>
    <lineage>
        <taxon>Eukaryota</taxon>
        <taxon>Fungi</taxon>
        <taxon>Dikarya</taxon>
        <taxon>Basidiomycota</taxon>
        <taxon>Agaricomycotina</taxon>
        <taxon>Agaricomycetes</taxon>
        <taxon>Agaricomycetidae</taxon>
        <taxon>Agaricales</taxon>
        <taxon>Agaricineae</taxon>
        <taxon>Hydnangiaceae</taxon>
        <taxon>Laccaria</taxon>
    </lineage>
</organism>
<evidence type="ECO:0000256" key="5">
    <source>
        <dbReference type="PIRSR" id="PIRSR036492-1"/>
    </source>
</evidence>
<dbReference type="STRING" id="1095629.A0A0C9XH76"/>
<evidence type="ECO:0000256" key="6">
    <source>
        <dbReference type="PROSITE-ProRule" id="PRU10007"/>
    </source>
</evidence>
<dbReference type="InterPro" id="IPR016161">
    <property type="entry name" value="Ald_DH/histidinol_DH"/>
</dbReference>
<protein>
    <recommendedName>
        <fullName evidence="4">Aldehyde dehydrogenase</fullName>
    </recommendedName>
</protein>
<accession>A0A0C9XH76</accession>
<gene>
    <name evidence="9" type="ORF">K443DRAFT_682978</name>
</gene>
<keyword evidence="2 4" id="KW-0560">Oxidoreductase</keyword>
<dbReference type="GO" id="GO:0006081">
    <property type="term" value="P:aldehyde metabolic process"/>
    <property type="evidence" value="ECO:0007669"/>
    <property type="project" value="InterPro"/>
</dbReference>
<dbReference type="Gene3D" id="3.40.605.10">
    <property type="entry name" value="Aldehyde Dehydrogenase, Chain A, domain 1"/>
    <property type="match status" value="1"/>
</dbReference>
<dbReference type="OrthoDB" id="440325at2759"/>
<evidence type="ECO:0000259" key="8">
    <source>
        <dbReference type="Pfam" id="PF00171"/>
    </source>
</evidence>